<evidence type="ECO:0000256" key="1">
    <source>
        <dbReference type="SAM" id="MobiDB-lite"/>
    </source>
</evidence>
<dbReference type="EMBL" id="JAMZMK010001697">
    <property type="protein sequence ID" value="KAI7755115.1"/>
    <property type="molecule type" value="Genomic_DNA"/>
</dbReference>
<feature type="compositionally biased region" description="Polar residues" evidence="1">
    <location>
        <begin position="33"/>
        <end position="48"/>
    </location>
</feature>
<name>A0AAD5D8R9_AMBAR</name>
<gene>
    <name evidence="2" type="ORF">M8C21_025985</name>
</gene>
<dbReference type="Proteomes" id="UP001206925">
    <property type="component" value="Unassembled WGS sequence"/>
</dbReference>
<sequence length="71" mass="8105">MIDFSPYYEQQVSQPCTLSSSLHYGGQDIYINPHSTKNTPGQYSTQKYSNKDGEDDGLASRGNWWQGSLYY</sequence>
<organism evidence="2 3">
    <name type="scientific">Ambrosia artemisiifolia</name>
    <name type="common">Common ragweed</name>
    <dbReference type="NCBI Taxonomy" id="4212"/>
    <lineage>
        <taxon>Eukaryota</taxon>
        <taxon>Viridiplantae</taxon>
        <taxon>Streptophyta</taxon>
        <taxon>Embryophyta</taxon>
        <taxon>Tracheophyta</taxon>
        <taxon>Spermatophyta</taxon>
        <taxon>Magnoliopsida</taxon>
        <taxon>eudicotyledons</taxon>
        <taxon>Gunneridae</taxon>
        <taxon>Pentapetalae</taxon>
        <taxon>asterids</taxon>
        <taxon>campanulids</taxon>
        <taxon>Asterales</taxon>
        <taxon>Asteraceae</taxon>
        <taxon>Asteroideae</taxon>
        <taxon>Heliantheae alliance</taxon>
        <taxon>Heliantheae</taxon>
        <taxon>Ambrosia</taxon>
    </lineage>
</organism>
<evidence type="ECO:0000313" key="3">
    <source>
        <dbReference type="Proteomes" id="UP001206925"/>
    </source>
</evidence>
<comment type="caution">
    <text evidence="2">The sequence shown here is derived from an EMBL/GenBank/DDBJ whole genome shotgun (WGS) entry which is preliminary data.</text>
</comment>
<accession>A0AAD5D8R9</accession>
<dbReference type="PANTHER" id="PTHR33738:SF1">
    <property type="entry name" value="PLANT_T7H20-70 PROTEIN"/>
    <property type="match status" value="1"/>
</dbReference>
<protein>
    <submittedName>
        <fullName evidence="2">Uncharacterized protein</fullName>
    </submittedName>
</protein>
<feature type="region of interest" description="Disordered" evidence="1">
    <location>
        <begin position="31"/>
        <end position="59"/>
    </location>
</feature>
<evidence type="ECO:0000313" key="2">
    <source>
        <dbReference type="EMBL" id="KAI7755115.1"/>
    </source>
</evidence>
<keyword evidence="3" id="KW-1185">Reference proteome</keyword>
<proteinExistence type="predicted"/>
<dbReference type="AlphaFoldDB" id="A0AAD5D8R9"/>
<reference evidence="2" key="1">
    <citation type="submission" date="2022-06" db="EMBL/GenBank/DDBJ databases">
        <title>Uncovering the hologenomic basis of an extraordinary plant invasion.</title>
        <authorList>
            <person name="Bieker V.C."/>
            <person name="Martin M.D."/>
            <person name="Gilbert T."/>
            <person name="Hodgins K."/>
            <person name="Battlay P."/>
            <person name="Petersen B."/>
            <person name="Wilson J."/>
        </authorList>
    </citation>
    <scope>NUCLEOTIDE SEQUENCE</scope>
    <source>
        <strain evidence="2">AA19_3_7</strain>
        <tissue evidence="2">Leaf</tissue>
    </source>
</reference>
<dbReference type="PANTHER" id="PTHR33738">
    <property type="entry name" value="EMB|CAB82975.1"/>
    <property type="match status" value="1"/>
</dbReference>